<dbReference type="Proteomes" id="UP000476030">
    <property type="component" value="Unassembled WGS sequence"/>
</dbReference>
<keyword evidence="2" id="KW-0378">Hydrolase</keyword>
<dbReference type="InterPro" id="IPR007404">
    <property type="entry name" value="YdjM-like"/>
</dbReference>
<proteinExistence type="predicted"/>
<evidence type="ECO:0000313" key="2">
    <source>
        <dbReference type="EMBL" id="MZR29149.1"/>
    </source>
</evidence>
<sequence>MDSVTQFVLGASISGALLGPRIGAKSLLVGGIVATLPDLDSLVPLDDVIDNMTYHRGFSHSVIVQTALAPFIAYVVGKIVPSSWEHKKTLFLTVWLALITHSLLDSLTTYGTQIFWPLEIGPPVALPAVFIIDPVYTLLLLIGISAIFFARNRPGGGFRTNRIMLALGCAYLAVGLTGNTIISSRASADPQFRDMRIHVQPTAFNLLVWQVTAISEDRIATGLTSLFNDCGIRSLVTVPRQQIPSGIAEIPPSVKRLEWFTDGFFTYGEKDGARTITDLRMGFYPNYVFSFKFAEGPMDNMIIIPPEQIQLTYRDRADEMFSQMAETLKGCDNS</sequence>
<feature type="transmembrane region" description="Helical" evidence="1">
    <location>
        <begin position="58"/>
        <end position="77"/>
    </location>
</feature>
<comment type="caution">
    <text evidence="2">The sequence shown here is derived from an EMBL/GenBank/DDBJ whole genome shotgun (WGS) entry which is preliminary data.</text>
</comment>
<protein>
    <submittedName>
        <fullName evidence="2">Metal-dependent hydrolase</fullName>
    </submittedName>
</protein>
<keyword evidence="1" id="KW-1133">Transmembrane helix</keyword>
<dbReference type="Pfam" id="PF04307">
    <property type="entry name" value="YdjM"/>
    <property type="match status" value="1"/>
</dbReference>
<keyword evidence="1" id="KW-0812">Transmembrane</keyword>
<evidence type="ECO:0000256" key="1">
    <source>
        <dbReference type="SAM" id="Phobius"/>
    </source>
</evidence>
<dbReference type="RefSeq" id="WP_161313640.1">
    <property type="nucleotide sequence ID" value="NZ_WTUW01000001.1"/>
</dbReference>
<feature type="transmembrane region" description="Helical" evidence="1">
    <location>
        <begin position="89"/>
        <end position="104"/>
    </location>
</feature>
<reference evidence="2 3" key="1">
    <citation type="submission" date="2019-12" db="EMBL/GenBank/DDBJ databases">
        <title>Snethiella sp. nov. sp. isolated from sea sand.</title>
        <authorList>
            <person name="Kim J."/>
            <person name="Jeong S.E."/>
            <person name="Jung H.S."/>
            <person name="Jeon C.O."/>
        </authorList>
    </citation>
    <scope>NUCLEOTIDE SEQUENCE [LARGE SCALE GENOMIC DNA]</scope>
    <source>
        <strain evidence="2 3">DP05</strain>
    </source>
</reference>
<feature type="transmembrane region" description="Helical" evidence="1">
    <location>
        <begin position="162"/>
        <end position="182"/>
    </location>
</feature>
<gene>
    <name evidence="2" type="ORF">GQE98_00730</name>
</gene>
<dbReference type="GO" id="GO:0016787">
    <property type="term" value="F:hydrolase activity"/>
    <property type="evidence" value="ECO:0007669"/>
    <property type="project" value="UniProtKB-KW"/>
</dbReference>
<keyword evidence="1" id="KW-0472">Membrane</keyword>
<evidence type="ECO:0000313" key="3">
    <source>
        <dbReference type="Proteomes" id="UP000476030"/>
    </source>
</evidence>
<dbReference type="PANTHER" id="PTHR40031">
    <property type="entry name" value="HYPOTHETICAL MEMBRANE SPANNING PROTEIN"/>
    <property type="match status" value="1"/>
</dbReference>
<dbReference type="PANTHER" id="PTHR40031:SF1">
    <property type="entry name" value="MEMBRANE-BOUND METAL-DEPENDENT HYDROLASE"/>
    <property type="match status" value="1"/>
</dbReference>
<dbReference type="InterPro" id="IPR053170">
    <property type="entry name" value="Transcription_regulator"/>
</dbReference>
<dbReference type="AlphaFoldDB" id="A0A6L8W383"/>
<feature type="transmembrane region" description="Helical" evidence="1">
    <location>
        <begin position="124"/>
        <end position="150"/>
    </location>
</feature>
<organism evidence="2 3">
    <name type="scientific">Sneathiella litorea</name>
    <dbReference type="NCBI Taxonomy" id="2606216"/>
    <lineage>
        <taxon>Bacteria</taxon>
        <taxon>Pseudomonadati</taxon>
        <taxon>Pseudomonadota</taxon>
        <taxon>Alphaproteobacteria</taxon>
        <taxon>Sneathiellales</taxon>
        <taxon>Sneathiellaceae</taxon>
        <taxon>Sneathiella</taxon>
    </lineage>
</organism>
<name>A0A6L8W383_9PROT</name>
<keyword evidence="3" id="KW-1185">Reference proteome</keyword>
<accession>A0A6L8W383</accession>
<dbReference type="EMBL" id="WTUW01000001">
    <property type="protein sequence ID" value="MZR29149.1"/>
    <property type="molecule type" value="Genomic_DNA"/>
</dbReference>